<dbReference type="PANTHER" id="PTHR14218:SF15">
    <property type="entry name" value="TRIPEPTIDYL-PEPTIDASE 1"/>
    <property type="match status" value="1"/>
</dbReference>
<organism evidence="3 4">
    <name type="scientific">Flexivirga alba</name>
    <dbReference type="NCBI Taxonomy" id="702742"/>
    <lineage>
        <taxon>Bacteria</taxon>
        <taxon>Bacillati</taxon>
        <taxon>Actinomycetota</taxon>
        <taxon>Actinomycetes</taxon>
        <taxon>Micrococcales</taxon>
        <taxon>Dermacoccaceae</taxon>
        <taxon>Flexivirga</taxon>
    </lineage>
</organism>
<proteinExistence type="predicted"/>
<keyword evidence="4" id="KW-1185">Reference proteome</keyword>
<dbReference type="EMBL" id="JBHSWH010000001">
    <property type="protein sequence ID" value="MFC6704315.1"/>
    <property type="molecule type" value="Genomic_DNA"/>
</dbReference>
<feature type="domain" description="Peptidase S53" evidence="2">
    <location>
        <begin position="72"/>
        <end position="425"/>
    </location>
</feature>
<dbReference type="InterPro" id="IPR050819">
    <property type="entry name" value="Tripeptidyl-peptidase_I"/>
</dbReference>
<feature type="chain" id="PRO_5045653914" description="Peptidase S53 domain-containing protein" evidence="1">
    <location>
        <begin position="29"/>
        <end position="425"/>
    </location>
</feature>
<dbReference type="SUPFAM" id="SSF52743">
    <property type="entry name" value="Subtilisin-like"/>
    <property type="match status" value="1"/>
</dbReference>
<reference evidence="4" key="1">
    <citation type="journal article" date="2019" name="Int. J. Syst. Evol. Microbiol.">
        <title>The Global Catalogue of Microorganisms (GCM) 10K type strain sequencing project: providing services to taxonomists for standard genome sequencing and annotation.</title>
        <authorList>
            <consortium name="The Broad Institute Genomics Platform"/>
            <consortium name="The Broad Institute Genome Sequencing Center for Infectious Disease"/>
            <person name="Wu L."/>
            <person name="Ma J."/>
        </authorList>
    </citation>
    <scope>NUCLEOTIDE SEQUENCE [LARGE SCALE GENOMIC DNA]</scope>
    <source>
        <strain evidence="4">CCUG 58127</strain>
    </source>
</reference>
<sequence length="425" mass="43014">MKRKSYAKLALATIAAAGLTATTLPAYAASPSGAFTYRVKPIVVKSHLATSSITPALTPAECLASSGGTFACQTPDSIRAAYNIPATINGQPAGTGQTIVIVDAFGSPTAASDLAVFSNQWGLPAADLSIHYPGGKPTWNGRGTQLDWAQETSLDVQWAHAVAPGAKIALVVAANDHGASLDSAVKYAVDNKLGNVLSMSYGSSENLIHGNNAQQLQAHKTFAKAASQGMSVFASSADAGSDNGAGYENFALPAADPLVTAVGGTNLYVGSGLPEPRETVWGDYANCPTNCADGPIGATGGAPSLITGKQGSDVAYNASVYTGVLTYLGMMGGDANGFYYFGGTSAGSPQWAGIAADLDQAGGKPIGSVNQYAQTWANSGKLFDVTEGSNSTPTFSGGYSATAGWDSPTGWGTPDVGSIIGSLSK</sequence>
<comment type="caution">
    <text evidence="3">The sequence shown here is derived from an EMBL/GenBank/DDBJ whole genome shotgun (WGS) entry which is preliminary data.</text>
</comment>
<keyword evidence="1" id="KW-0732">Signal</keyword>
<evidence type="ECO:0000259" key="2">
    <source>
        <dbReference type="PROSITE" id="PS51695"/>
    </source>
</evidence>
<dbReference type="Gene3D" id="3.40.50.200">
    <property type="entry name" value="Peptidase S8/S53 domain"/>
    <property type="match status" value="1"/>
</dbReference>
<dbReference type="PANTHER" id="PTHR14218">
    <property type="entry name" value="PROTEASE S8 TRIPEPTIDYL PEPTIDASE I CLN2"/>
    <property type="match status" value="1"/>
</dbReference>
<evidence type="ECO:0000313" key="4">
    <source>
        <dbReference type="Proteomes" id="UP001596298"/>
    </source>
</evidence>
<dbReference type="InterPro" id="IPR036852">
    <property type="entry name" value="Peptidase_S8/S53_dom_sf"/>
</dbReference>
<gene>
    <name evidence="3" type="ORF">ACFQDH_03245</name>
</gene>
<protein>
    <recommendedName>
        <fullName evidence="2">Peptidase S53 domain-containing protein</fullName>
    </recommendedName>
</protein>
<feature type="signal peptide" evidence="1">
    <location>
        <begin position="1"/>
        <end position="28"/>
    </location>
</feature>
<accession>A0ABW2ABW3</accession>
<dbReference type="InterPro" id="IPR030400">
    <property type="entry name" value="Sedolisin_dom"/>
</dbReference>
<dbReference type="CDD" id="cd04056">
    <property type="entry name" value="Peptidases_S53"/>
    <property type="match status" value="1"/>
</dbReference>
<evidence type="ECO:0000256" key="1">
    <source>
        <dbReference type="SAM" id="SignalP"/>
    </source>
</evidence>
<dbReference type="Proteomes" id="UP001596298">
    <property type="component" value="Unassembled WGS sequence"/>
</dbReference>
<dbReference type="RefSeq" id="WP_382398432.1">
    <property type="nucleotide sequence ID" value="NZ_JBHSWH010000001.1"/>
</dbReference>
<name>A0ABW2ABW3_9MICO</name>
<dbReference type="PROSITE" id="PS51695">
    <property type="entry name" value="SEDOLISIN"/>
    <property type="match status" value="1"/>
</dbReference>
<evidence type="ECO:0000313" key="3">
    <source>
        <dbReference type="EMBL" id="MFC6704315.1"/>
    </source>
</evidence>